<name>A0A2T4UCY8_9ACTN</name>
<dbReference type="RefSeq" id="WP_107570414.1">
    <property type="nucleotide sequence ID" value="NZ_PYYB01000003.1"/>
</dbReference>
<accession>A0A2T4UCY8</accession>
<dbReference type="AlphaFoldDB" id="A0A2T4UCY8"/>
<reference evidence="1 2" key="1">
    <citation type="submission" date="2018-03" db="EMBL/GenBank/DDBJ databases">
        <title>Aquarubrobacter algicola gen. nov., sp. nov., a novel actinobacterium isolated from shallow eutrophic lake during the end of cyanobacterial harmful algal blooms.</title>
        <authorList>
            <person name="Chun S.J."/>
        </authorList>
    </citation>
    <scope>NUCLEOTIDE SEQUENCE [LARGE SCALE GENOMIC DNA]</scope>
    <source>
        <strain evidence="1 2">Seoho-28</strain>
    </source>
</reference>
<dbReference type="Proteomes" id="UP000240739">
    <property type="component" value="Unassembled WGS sequence"/>
</dbReference>
<organism evidence="1 2">
    <name type="scientific">Paraconexibacter algicola</name>
    <dbReference type="NCBI Taxonomy" id="2133960"/>
    <lineage>
        <taxon>Bacteria</taxon>
        <taxon>Bacillati</taxon>
        <taxon>Actinomycetota</taxon>
        <taxon>Thermoleophilia</taxon>
        <taxon>Solirubrobacterales</taxon>
        <taxon>Paraconexibacteraceae</taxon>
        <taxon>Paraconexibacter</taxon>
    </lineage>
</organism>
<comment type="caution">
    <text evidence="1">The sequence shown here is derived from an EMBL/GenBank/DDBJ whole genome shotgun (WGS) entry which is preliminary data.</text>
</comment>
<evidence type="ECO:0000313" key="1">
    <source>
        <dbReference type="EMBL" id="PTL55371.1"/>
    </source>
</evidence>
<sequence length="354" mass="39241">MTDGAAAQASERELVLIEFDRLNRDQKYDFAKTISGLSVSRRSKADELENAVREGLRNAKVDYAKLVRFVAEQAFLGRQHVWPSTVPSTVNDLWKDPAEVRRKLTADGHDVLGMDEPIAAPRDLSLASVSHDGTVFEITAAGRRTTRRRNHDEEARLQSQVADGMTAVVYETIQIRAWVRLRWNVLSGTADLHIGQLGRDSDYGEVLTQFLDLLPWLPFGHFVPLALSSVVHKLHVQAETEQNGGVKGETRLQGVNYDTGGVRSTHRSRASDQSVVADHADVVNALALLRKHGVAARGNCWWRPNGEGGIPAAAVLRLELHTDIAAEYDRVNLKRPVSADELEFLLARLRALAI</sequence>
<evidence type="ECO:0000313" key="2">
    <source>
        <dbReference type="Proteomes" id="UP000240739"/>
    </source>
</evidence>
<protein>
    <submittedName>
        <fullName evidence="1">Uncharacterized protein</fullName>
    </submittedName>
</protein>
<gene>
    <name evidence="1" type="ORF">C7Y72_17055</name>
</gene>
<dbReference type="EMBL" id="PYYB01000003">
    <property type="protein sequence ID" value="PTL55371.1"/>
    <property type="molecule type" value="Genomic_DNA"/>
</dbReference>
<keyword evidence="2" id="KW-1185">Reference proteome</keyword>
<proteinExistence type="predicted"/>